<keyword evidence="3" id="KW-1185">Reference proteome</keyword>
<keyword evidence="1" id="KW-0812">Transmembrane</keyword>
<keyword evidence="1" id="KW-1133">Transmembrane helix</keyword>
<proteinExistence type="predicted"/>
<protein>
    <submittedName>
        <fullName evidence="2">Uncharacterized protein</fullName>
    </submittedName>
</protein>
<accession>A0A931DWN6</accession>
<dbReference type="Proteomes" id="UP000658613">
    <property type="component" value="Unassembled WGS sequence"/>
</dbReference>
<feature type="transmembrane region" description="Helical" evidence="1">
    <location>
        <begin position="464"/>
        <end position="485"/>
    </location>
</feature>
<dbReference type="EMBL" id="JADOUE010000001">
    <property type="protein sequence ID" value="MBG6122904.1"/>
    <property type="molecule type" value="Genomic_DNA"/>
</dbReference>
<keyword evidence="1" id="KW-0472">Membrane</keyword>
<reference evidence="2" key="1">
    <citation type="submission" date="2020-11" db="EMBL/GenBank/DDBJ databases">
        <title>Sequencing the genomes of 1000 actinobacteria strains.</title>
        <authorList>
            <person name="Klenk H.-P."/>
        </authorList>
    </citation>
    <scope>NUCLEOTIDE SEQUENCE</scope>
    <source>
        <strain evidence="2">DSM 45632</strain>
    </source>
</reference>
<evidence type="ECO:0000313" key="3">
    <source>
        <dbReference type="Proteomes" id="UP000658613"/>
    </source>
</evidence>
<feature type="transmembrane region" description="Helical" evidence="1">
    <location>
        <begin position="497"/>
        <end position="518"/>
    </location>
</feature>
<evidence type="ECO:0000313" key="2">
    <source>
        <dbReference type="EMBL" id="MBG6122904.1"/>
    </source>
</evidence>
<evidence type="ECO:0000256" key="1">
    <source>
        <dbReference type="SAM" id="Phobius"/>
    </source>
</evidence>
<feature type="transmembrane region" description="Helical" evidence="1">
    <location>
        <begin position="525"/>
        <end position="551"/>
    </location>
</feature>
<gene>
    <name evidence="2" type="ORF">IW254_001873</name>
</gene>
<organism evidence="2 3">
    <name type="scientific">Corynebacterium aquatimens</name>
    <dbReference type="NCBI Taxonomy" id="1190508"/>
    <lineage>
        <taxon>Bacteria</taxon>
        <taxon>Bacillati</taxon>
        <taxon>Actinomycetota</taxon>
        <taxon>Actinomycetes</taxon>
        <taxon>Mycobacteriales</taxon>
        <taxon>Corynebacteriaceae</taxon>
        <taxon>Corynebacterium</taxon>
    </lineage>
</organism>
<name>A0A931DWN6_9CORY</name>
<comment type="caution">
    <text evidence="2">The sequence shown here is derived from an EMBL/GenBank/DDBJ whole genome shotgun (WGS) entry which is preliminary data.</text>
</comment>
<dbReference type="RefSeq" id="WP_196825219.1">
    <property type="nucleotide sequence ID" value="NZ_CP046980.1"/>
</dbReference>
<sequence length="651" mass="71054">MTTAEPLDRVRLNKYLRGSDYPSAWSEMADTLEARGDSATRETAIPRLAGLGIAELLQLDTLDDPNAQLSERATQVMSSIDSARTSAKNQKDRESASAIAKGLDALRRLDASWSLSSVDLVGIAVAAEQEQYEKELSKLADDLKARTSHNFVFADEAAKMRERRAIPDSMQSALVDALHAKGITVIDEVPAPTTRSIDSAFPKGIMEMVKPAELNDGKKFSIFGVCLDGGSPVTLAELDSAISYFTQFPDQANRKLVASKVRSQFKEDDDLRKAIVAYYLKFWDDETEGAGFTPQAVGEKLKGFGVVDRDVEKLIGVRSAPAPTPAQPAMSRAAAERLDKQNFQPVREALDANRLSDAKSKLDAMAKQGERPRSSYGVDIVEEVNNQLRRLERDSRTMDAALRTGDSAGAHAALAQIEGYCTDSQHVGEMAQQLVRIEADPNLINFTMSQKTQKIGNESMRKPLGFIPVGMSTMAFLPALLMIPAVLIDSSLGDGDFLGRIILMAIMTSAVVFGLPLIEDKRWRYAGFAFVALLSFGSGVFSVAALFAIFFSASTMKDNSVRARDAKKWNTLMEQVYGELMSTGLSTPLAGLYANGTRIIPERAPAKPVPGPGIYYVDRNGRRIDGLDANDVQRMRENGQFIGANSWANQL</sequence>
<dbReference type="AlphaFoldDB" id="A0A931DWN6"/>